<name>A0A9N9QIE0_9CUCU</name>
<keyword evidence="4 11" id="KW-0949">S-adenosyl-L-methionine</keyword>
<evidence type="ECO:0000256" key="5">
    <source>
        <dbReference type="ARBA" id="ARBA00039112"/>
    </source>
</evidence>
<comment type="catalytic activity">
    <reaction evidence="8">
        <text>N-terminal L-seryl-L-prolyl-L-lysyl-[protein] + 3 S-adenosyl-L-methionine = N-terminal N,N,N-trimethyl-L-seryl-L-prolyl-L-lysyl-[protein] + 3 S-adenosyl-L-homocysteine + 3 H(+)</text>
        <dbReference type="Rhea" id="RHEA:54724"/>
        <dbReference type="Rhea" id="RHEA-COMP:13789"/>
        <dbReference type="Rhea" id="RHEA-COMP:13973"/>
        <dbReference type="ChEBI" id="CHEBI:15378"/>
        <dbReference type="ChEBI" id="CHEBI:57856"/>
        <dbReference type="ChEBI" id="CHEBI:59789"/>
        <dbReference type="ChEBI" id="CHEBI:138061"/>
        <dbReference type="ChEBI" id="CHEBI:138317"/>
        <dbReference type="EC" id="2.1.1.244"/>
    </reaction>
</comment>
<evidence type="ECO:0000256" key="9">
    <source>
        <dbReference type="ARBA" id="ARBA00047885"/>
    </source>
</evidence>
<evidence type="ECO:0000256" key="7">
    <source>
        <dbReference type="ARBA" id="ARBA00043129"/>
    </source>
</evidence>
<dbReference type="PANTHER" id="PTHR12753:SF0">
    <property type="entry name" value="ALPHA N-TERMINAL PROTEIN METHYLTRANSFERASE 1"/>
    <property type="match status" value="1"/>
</dbReference>
<evidence type="ECO:0000256" key="1">
    <source>
        <dbReference type="ARBA" id="ARBA00009059"/>
    </source>
</evidence>
<evidence type="ECO:0000256" key="11">
    <source>
        <dbReference type="PIRSR" id="PIRSR016958-1"/>
    </source>
</evidence>
<dbReference type="InterPro" id="IPR008576">
    <property type="entry name" value="MeTrfase_NTM1"/>
</dbReference>
<evidence type="ECO:0000256" key="4">
    <source>
        <dbReference type="ARBA" id="ARBA00022691"/>
    </source>
</evidence>
<dbReference type="OrthoDB" id="1298661at2759"/>
<dbReference type="SUPFAM" id="SSF53335">
    <property type="entry name" value="S-adenosyl-L-methionine-dependent methyltransferases"/>
    <property type="match status" value="1"/>
</dbReference>
<evidence type="ECO:0000256" key="10">
    <source>
        <dbReference type="ARBA" id="ARBA00048167"/>
    </source>
</evidence>
<feature type="binding site" evidence="11">
    <location>
        <position position="67"/>
    </location>
    <ligand>
        <name>S-adenosyl-L-methionine</name>
        <dbReference type="ChEBI" id="CHEBI:59789"/>
    </ligand>
</feature>
<feature type="binding site" evidence="11">
    <location>
        <position position="72"/>
    </location>
    <ligand>
        <name>S-adenosyl-L-methionine</name>
        <dbReference type="ChEBI" id="CHEBI:59789"/>
    </ligand>
</feature>
<keyword evidence="14" id="KW-1185">Reference proteome</keyword>
<evidence type="ECO:0000256" key="2">
    <source>
        <dbReference type="ARBA" id="ARBA00022603"/>
    </source>
</evidence>
<keyword evidence="3" id="KW-0808">Transferase</keyword>
<dbReference type="Pfam" id="PF05891">
    <property type="entry name" value="Methyltransf_PK"/>
    <property type="match status" value="1"/>
</dbReference>
<comment type="similarity">
    <text evidence="1">Belongs to the methyltransferase superfamily. NTM1 family.</text>
</comment>
<sequence length="251" mass="28486">MSQITSDVESFYQDAAKYWSDIPATVNGMLGGFGSISSTDIQGSKQLLKQLFKSKFPPGREYALDCGAGIGRVTKFLLTDLFDKVDMVEQNPIFLEKARNYLGTNLLDKKIGKMFPIGLQDFIPEPCQYDVIWAQWVLGHLTDDDFVKFFINCQTGLKPNGVIIAKENVTFTEEIVVDEKDSSVTRPMGLLKELFSKAGLHIYRLSKQTNFPKGLFTVYMFVLKPEDRVDEPDDKKQDELDRTLDNNNQNK</sequence>
<feature type="binding site" evidence="11">
    <location>
        <begin position="119"/>
        <end position="120"/>
    </location>
    <ligand>
        <name>S-adenosyl-L-methionine</name>
        <dbReference type="ChEBI" id="CHEBI:59789"/>
    </ligand>
</feature>
<dbReference type="GO" id="GO:0005737">
    <property type="term" value="C:cytoplasm"/>
    <property type="evidence" value="ECO:0007669"/>
    <property type="project" value="TreeGrafter"/>
</dbReference>
<reference evidence="13" key="1">
    <citation type="submission" date="2022-01" db="EMBL/GenBank/DDBJ databases">
        <authorList>
            <person name="King R."/>
        </authorList>
    </citation>
    <scope>NUCLEOTIDE SEQUENCE</scope>
</reference>
<comment type="catalytic activity">
    <reaction evidence="10">
        <text>N-terminal L-alanyl-L-prolyl-L-lysyl-[protein] + 3 S-adenosyl-L-methionine = N-terminal N,N,N-trimethyl-L-alanyl-L-prolyl-L-lysyl-[protein] + 3 S-adenosyl-L-homocysteine + 3 H(+)</text>
        <dbReference type="Rhea" id="RHEA:54712"/>
        <dbReference type="Rhea" id="RHEA-COMP:13785"/>
        <dbReference type="Rhea" id="RHEA-COMP:13971"/>
        <dbReference type="ChEBI" id="CHEBI:15378"/>
        <dbReference type="ChEBI" id="CHEBI:57856"/>
        <dbReference type="ChEBI" id="CHEBI:59789"/>
        <dbReference type="ChEBI" id="CHEBI:138057"/>
        <dbReference type="ChEBI" id="CHEBI:138315"/>
        <dbReference type="EC" id="2.1.1.244"/>
    </reaction>
</comment>
<accession>A0A9N9QIE0</accession>
<evidence type="ECO:0000313" key="14">
    <source>
        <dbReference type="Proteomes" id="UP001152799"/>
    </source>
</evidence>
<dbReference type="EC" id="2.1.1.244" evidence="5"/>
<feature type="binding site" evidence="11">
    <location>
        <position position="135"/>
    </location>
    <ligand>
        <name>S-adenosyl-L-methionine</name>
        <dbReference type="ChEBI" id="CHEBI:59789"/>
    </ligand>
</feature>
<comment type="catalytic activity">
    <reaction evidence="9">
        <text>N-terminal L-prolyl-L-prolyl-L-lysyl-[protein] + 2 S-adenosyl-L-methionine = N-terminal N,N-dimethyl-L-prolyl-L-prolyl-L-lysyl-[protein] + 2 S-adenosyl-L-homocysteine + 2 H(+)</text>
        <dbReference type="Rhea" id="RHEA:54736"/>
        <dbReference type="Rhea" id="RHEA-COMP:13787"/>
        <dbReference type="Rhea" id="RHEA-COMP:13974"/>
        <dbReference type="ChEBI" id="CHEBI:15378"/>
        <dbReference type="ChEBI" id="CHEBI:57856"/>
        <dbReference type="ChEBI" id="CHEBI:59789"/>
        <dbReference type="ChEBI" id="CHEBI:138059"/>
        <dbReference type="ChEBI" id="CHEBI:138318"/>
        <dbReference type="EC" id="2.1.1.244"/>
    </reaction>
</comment>
<dbReference type="CDD" id="cd02440">
    <property type="entry name" value="AdoMet_MTases"/>
    <property type="match status" value="1"/>
</dbReference>
<gene>
    <name evidence="13" type="ORF">CEUTPL_LOCUS12185</name>
</gene>
<feature type="region of interest" description="Disordered" evidence="12">
    <location>
        <begin position="229"/>
        <end position="251"/>
    </location>
</feature>
<dbReference type="InterPro" id="IPR029063">
    <property type="entry name" value="SAM-dependent_MTases_sf"/>
</dbReference>
<dbReference type="Proteomes" id="UP001152799">
    <property type="component" value="Chromosome 7"/>
</dbReference>
<dbReference type="EMBL" id="OU892283">
    <property type="protein sequence ID" value="CAG9771760.1"/>
    <property type="molecule type" value="Genomic_DNA"/>
</dbReference>
<evidence type="ECO:0000256" key="8">
    <source>
        <dbReference type="ARBA" id="ARBA00047306"/>
    </source>
</evidence>
<organism evidence="13 14">
    <name type="scientific">Ceutorhynchus assimilis</name>
    <name type="common">cabbage seed weevil</name>
    <dbReference type="NCBI Taxonomy" id="467358"/>
    <lineage>
        <taxon>Eukaryota</taxon>
        <taxon>Metazoa</taxon>
        <taxon>Ecdysozoa</taxon>
        <taxon>Arthropoda</taxon>
        <taxon>Hexapoda</taxon>
        <taxon>Insecta</taxon>
        <taxon>Pterygota</taxon>
        <taxon>Neoptera</taxon>
        <taxon>Endopterygota</taxon>
        <taxon>Coleoptera</taxon>
        <taxon>Polyphaga</taxon>
        <taxon>Cucujiformia</taxon>
        <taxon>Curculionidae</taxon>
        <taxon>Ceutorhynchinae</taxon>
        <taxon>Ceutorhynchus</taxon>
    </lineage>
</organism>
<dbReference type="PANTHER" id="PTHR12753">
    <property type="entry name" value="AD-003 - RELATED"/>
    <property type="match status" value="1"/>
</dbReference>
<evidence type="ECO:0000256" key="3">
    <source>
        <dbReference type="ARBA" id="ARBA00022679"/>
    </source>
</evidence>
<dbReference type="FunFam" id="3.40.50.150:FF:000025">
    <property type="entry name" value="N-terminal Xaa-Pro-Lys N-methyltransferase 1"/>
    <property type="match status" value="1"/>
</dbReference>
<feature type="compositionally biased region" description="Basic and acidic residues" evidence="12">
    <location>
        <begin position="233"/>
        <end position="244"/>
    </location>
</feature>
<dbReference type="GO" id="GO:0071885">
    <property type="term" value="F:N-terminal protein N-methyltransferase activity"/>
    <property type="evidence" value="ECO:0007669"/>
    <property type="project" value="UniProtKB-EC"/>
</dbReference>
<dbReference type="Gene3D" id="3.40.50.150">
    <property type="entry name" value="Vaccinia Virus protein VP39"/>
    <property type="match status" value="1"/>
</dbReference>
<keyword evidence="2" id="KW-0489">Methyltransferase</keyword>
<protein>
    <recommendedName>
        <fullName evidence="6">Alpha N-terminal protein methyltransferase 1</fullName>
        <ecNumber evidence="5">2.1.1.244</ecNumber>
    </recommendedName>
    <alternativeName>
        <fullName evidence="7">X-Pro-Lys N-terminal protein methyltransferase 1</fullName>
    </alternativeName>
</protein>
<dbReference type="GO" id="GO:0032259">
    <property type="term" value="P:methylation"/>
    <property type="evidence" value="ECO:0007669"/>
    <property type="project" value="UniProtKB-KW"/>
</dbReference>
<dbReference type="AlphaFoldDB" id="A0A9N9QIE0"/>
<evidence type="ECO:0000256" key="6">
    <source>
        <dbReference type="ARBA" id="ARBA00039449"/>
    </source>
</evidence>
<dbReference type="PIRSF" id="PIRSF016958">
    <property type="entry name" value="DUF858_MeTrfase_lik"/>
    <property type="match status" value="1"/>
</dbReference>
<evidence type="ECO:0000256" key="12">
    <source>
        <dbReference type="SAM" id="MobiDB-lite"/>
    </source>
</evidence>
<evidence type="ECO:0000313" key="13">
    <source>
        <dbReference type="EMBL" id="CAG9771760.1"/>
    </source>
</evidence>
<proteinExistence type="inferred from homology"/>